<evidence type="ECO:0000313" key="3">
    <source>
        <dbReference type="Proteomes" id="UP000187465"/>
    </source>
</evidence>
<gene>
    <name evidence="2" type="ORF">BJP51_15850</name>
</gene>
<reference evidence="2 3" key="1">
    <citation type="submission" date="2016-10" db="EMBL/GenBank/DDBJ databases">
        <title>Paenibacillus species isolates.</title>
        <authorList>
            <person name="Beno S.M."/>
        </authorList>
    </citation>
    <scope>NUCLEOTIDE SEQUENCE [LARGE SCALE GENOMIC DNA]</scope>
    <source>
        <strain evidence="2 3">FSL H7-0604</strain>
    </source>
</reference>
<feature type="domain" description="HTH cro/C1-type" evidence="1">
    <location>
        <begin position="9"/>
        <end position="70"/>
    </location>
</feature>
<dbReference type="GO" id="GO:0003677">
    <property type="term" value="F:DNA binding"/>
    <property type="evidence" value="ECO:0007669"/>
    <property type="project" value="InterPro"/>
</dbReference>
<comment type="caution">
    <text evidence="2">The sequence shown here is derived from an EMBL/GenBank/DDBJ whole genome shotgun (WGS) entry which is preliminary data.</text>
</comment>
<dbReference type="SUPFAM" id="SSF47413">
    <property type="entry name" value="lambda repressor-like DNA-binding domains"/>
    <property type="match status" value="1"/>
</dbReference>
<dbReference type="PROSITE" id="PS50943">
    <property type="entry name" value="HTH_CROC1"/>
    <property type="match status" value="1"/>
</dbReference>
<dbReference type="Gene3D" id="1.10.260.40">
    <property type="entry name" value="lambda repressor-like DNA-binding domains"/>
    <property type="match status" value="1"/>
</dbReference>
<accession>A0A1R0XBX9</accession>
<dbReference type="Gene3D" id="2.40.50.1020">
    <property type="entry name" value="LytTr DNA-binding domain"/>
    <property type="match status" value="1"/>
</dbReference>
<dbReference type="CDD" id="cd00093">
    <property type="entry name" value="HTH_XRE"/>
    <property type="match status" value="1"/>
</dbReference>
<evidence type="ECO:0000313" key="2">
    <source>
        <dbReference type="EMBL" id="OMD32572.1"/>
    </source>
</evidence>
<dbReference type="SMART" id="SM00530">
    <property type="entry name" value="HTH_XRE"/>
    <property type="match status" value="1"/>
</dbReference>
<dbReference type="RefSeq" id="WP_076179049.1">
    <property type="nucleotide sequence ID" value="NZ_MKQP01000017.1"/>
</dbReference>
<organism evidence="2 3">
    <name type="scientific">Paenibacillus odorifer</name>
    <dbReference type="NCBI Taxonomy" id="189426"/>
    <lineage>
        <taxon>Bacteria</taxon>
        <taxon>Bacillati</taxon>
        <taxon>Bacillota</taxon>
        <taxon>Bacilli</taxon>
        <taxon>Bacillales</taxon>
        <taxon>Paenibacillaceae</taxon>
        <taxon>Paenibacillus</taxon>
    </lineage>
</organism>
<name>A0A1R0XBX9_9BACL</name>
<dbReference type="Proteomes" id="UP000187465">
    <property type="component" value="Unassembled WGS sequence"/>
</dbReference>
<evidence type="ECO:0000259" key="1">
    <source>
        <dbReference type="PROSITE" id="PS50943"/>
    </source>
</evidence>
<proteinExistence type="predicted"/>
<sequence>MDETIGGYLEKLRHSCGYSLRLAAKKTSLSHGYIRDVELGRKNFSNFEIIPKPDTLKKFALGYRVSFNELMRIAGHIVSNPTNEFEFIDLDLNKVLFIRIDINDTVTYHSSTQTFFESKSLFEFSLFEHSLEKNGYLRIKSGWYVNLKMVKRYDETTGELSFFEDFEDNNIRIPKILAISIQNEISKATKINNVQNLDCSYKPFIRTIRNLIIR</sequence>
<dbReference type="EMBL" id="MKQP01000017">
    <property type="protein sequence ID" value="OMD32572.1"/>
    <property type="molecule type" value="Genomic_DNA"/>
</dbReference>
<dbReference type="AlphaFoldDB" id="A0A1R0XBX9"/>
<dbReference type="InterPro" id="IPR010982">
    <property type="entry name" value="Lambda_DNA-bd_dom_sf"/>
</dbReference>
<protein>
    <recommendedName>
        <fullName evidence="1">HTH cro/C1-type domain-containing protein</fullName>
    </recommendedName>
</protein>
<dbReference type="InterPro" id="IPR001387">
    <property type="entry name" value="Cro/C1-type_HTH"/>
</dbReference>